<feature type="transmembrane region" description="Helical" evidence="1">
    <location>
        <begin position="74"/>
        <end position="93"/>
    </location>
</feature>
<sequence length="166" mass="17707">MTTPTRSLDLTAALAQYRATLREVSNAELEHRAAAVAALPGWFAGELRRQVDEEREARRAAGPPSSARSWTPQVVVGAVVAGAPASVLAGQALAEYADRVPQALVWSPAVAVGLIAAVVGGGRLARWVDDHRHPLAEDVDEADLDQYGRELLARVRAARRARGEVC</sequence>
<dbReference type="OrthoDB" id="3403083at2"/>
<dbReference type="EMBL" id="LRQV01000096">
    <property type="protein sequence ID" value="KXK59808.1"/>
    <property type="molecule type" value="Genomic_DNA"/>
</dbReference>
<proteinExistence type="predicted"/>
<dbReference type="RefSeq" id="WP_067369854.1">
    <property type="nucleotide sequence ID" value="NZ_JBIUBN010000040.1"/>
</dbReference>
<dbReference type="AlphaFoldDB" id="A0A136PN63"/>
<comment type="caution">
    <text evidence="2">The sequence shown here is derived from an EMBL/GenBank/DDBJ whole genome shotgun (WGS) entry which is preliminary data.</text>
</comment>
<dbReference type="Proteomes" id="UP000070620">
    <property type="component" value="Unassembled WGS sequence"/>
</dbReference>
<evidence type="ECO:0000313" key="3">
    <source>
        <dbReference type="Proteomes" id="UP000070620"/>
    </source>
</evidence>
<reference evidence="2 3" key="1">
    <citation type="submission" date="2016-01" db="EMBL/GenBank/DDBJ databases">
        <title>Whole genome sequence and analysis of Micromonospora rosaria DSM 803, which can produce antibacterial substance rosamicin.</title>
        <authorList>
            <person name="Yang H."/>
            <person name="He X."/>
            <person name="Zhu D."/>
        </authorList>
    </citation>
    <scope>NUCLEOTIDE SEQUENCE [LARGE SCALE GENOMIC DNA]</scope>
    <source>
        <strain evidence="2 3">DSM 803</strain>
    </source>
</reference>
<keyword evidence="1" id="KW-0472">Membrane</keyword>
<gene>
    <name evidence="2" type="ORF">AWW66_22300</name>
</gene>
<organism evidence="2 3">
    <name type="scientific">Micromonospora rosaria</name>
    <dbReference type="NCBI Taxonomy" id="47874"/>
    <lineage>
        <taxon>Bacteria</taxon>
        <taxon>Bacillati</taxon>
        <taxon>Actinomycetota</taxon>
        <taxon>Actinomycetes</taxon>
        <taxon>Micromonosporales</taxon>
        <taxon>Micromonosporaceae</taxon>
        <taxon>Micromonospora</taxon>
    </lineage>
</organism>
<protein>
    <submittedName>
        <fullName evidence="2">Uncharacterized protein</fullName>
    </submittedName>
</protein>
<name>A0A136PN63_9ACTN</name>
<keyword evidence="1" id="KW-1133">Transmembrane helix</keyword>
<accession>A0A136PN63</accession>
<keyword evidence="3" id="KW-1185">Reference proteome</keyword>
<keyword evidence="1" id="KW-0812">Transmembrane</keyword>
<feature type="transmembrane region" description="Helical" evidence="1">
    <location>
        <begin position="105"/>
        <end position="125"/>
    </location>
</feature>
<evidence type="ECO:0000313" key="2">
    <source>
        <dbReference type="EMBL" id="KXK59808.1"/>
    </source>
</evidence>
<evidence type="ECO:0000256" key="1">
    <source>
        <dbReference type="SAM" id="Phobius"/>
    </source>
</evidence>